<dbReference type="Proteomes" id="UP000295157">
    <property type="component" value="Unassembled WGS sequence"/>
</dbReference>
<dbReference type="EMBL" id="SMJZ01000023">
    <property type="protein sequence ID" value="TDC08850.1"/>
    <property type="molecule type" value="Genomic_DNA"/>
</dbReference>
<feature type="chain" id="PRO_5020351387" description="Secreted protein" evidence="1">
    <location>
        <begin position="37"/>
        <end position="147"/>
    </location>
</feature>
<organism evidence="2 3">
    <name type="scientific">Nonomuraea longispora</name>
    <dbReference type="NCBI Taxonomy" id="1848320"/>
    <lineage>
        <taxon>Bacteria</taxon>
        <taxon>Bacillati</taxon>
        <taxon>Actinomycetota</taxon>
        <taxon>Actinomycetes</taxon>
        <taxon>Streptosporangiales</taxon>
        <taxon>Streptosporangiaceae</taxon>
        <taxon>Nonomuraea</taxon>
    </lineage>
</organism>
<keyword evidence="1" id="KW-0732">Signal</keyword>
<protein>
    <recommendedName>
        <fullName evidence="4">Secreted protein</fullName>
    </recommendedName>
</protein>
<comment type="caution">
    <text evidence="2">The sequence shown here is derived from an EMBL/GenBank/DDBJ whole genome shotgun (WGS) entry which is preliminary data.</text>
</comment>
<keyword evidence="3" id="KW-1185">Reference proteome</keyword>
<name>A0A4R4NM54_9ACTN</name>
<reference evidence="2 3" key="1">
    <citation type="submission" date="2019-02" db="EMBL/GenBank/DDBJ databases">
        <title>Draft genome sequences of novel Actinobacteria.</title>
        <authorList>
            <person name="Sahin N."/>
            <person name="Ay H."/>
            <person name="Saygin H."/>
        </authorList>
    </citation>
    <scope>NUCLEOTIDE SEQUENCE [LARGE SCALE GENOMIC DNA]</scope>
    <source>
        <strain evidence="2 3">KC201</strain>
    </source>
</reference>
<accession>A0A4R4NM54</accession>
<dbReference type="RefSeq" id="WP_132331729.1">
    <property type="nucleotide sequence ID" value="NZ_SMJZ01000023.1"/>
</dbReference>
<dbReference type="AlphaFoldDB" id="A0A4R4NM54"/>
<evidence type="ECO:0008006" key="4">
    <source>
        <dbReference type="Google" id="ProtNLM"/>
    </source>
</evidence>
<evidence type="ECO:0000256" key="1">
    <source>
        <dbReference type="SAM" id="SignalP"/>
    </source>
</evidence>
<sequence length="147" mass="15547">MNLNPITGVRKRRLTVVSIAAITTSLSVALSGSAHAATAPAISANAMIRCSVGGVTDTHDSSPNKVSAGAWINCAAPSWTPMKLRIRLYRSGALVDTGICEKGTHGQYCDVSVAVTDREPGKQRWYGKVNASWDSGSKSFTTNSIQH</sequence>
<feature type="signal peptide" evidence="1">
    <location>
        <begin position="1"/>
        <end position="36"/>
    </location>
</feature>
<gene>
    <name evidence="2" type="ORF">E1267_09105</name>
</gene>
<evidence type="ECO:0000313" key="2">
    <source>
        <dbReference type="EMBL" id="TDC08850.1"/>
    </source>
</evidence>
<evidence type="ECO:0000313" key="3">
    <source>
        <dbReference type="Proteomes" id="UP000295157"/>
    </source>
</evidence>
<proteinExistence type="predicted"/>